<organism evidence="2 3">
    <name type="scientific">Alistipes onderdonkii</name>
    <dbReference type="NCBI Taxonomy" id="328813"/>
    <lineage>
        <taxon>Bacteria</taxon>
        <taxon>Pseudomonadati</taxon>
        <taxon>Bacteroidota</taxon>
        <taxon>Bacteroidia</taxon>
        <taxon>Bacteroidales</taxon>
        <taxon>Rikenellaceae</taxon>
        <taxon>Alistipes</taxon>
    </lineage>
</organism>
<dbReference type="RefSeq" id="WP_015545837.1">
    <property type="nucleotide sequence ID" value="NZ_JADMRE010000015.1"/>
</dbReference>
<evidence type="ECO:0000313" key="2">
    <source>
        <dbReference type="EMBL" id="KAA2376348.1"/>
    </source>
</evidence>
<protein>
    <recommendedName>
        <fullName evidence="4">Lin1244/Lin1753-like N-terminal domain-containing protein</fullName>
    </recommendedName>
</protein>
<evidence type="ECO:0008006" key="4">
    <source>
        <dbReference type="Google" id="ProtNLM"/>
    </source>
</evidence>
<accession>A0A5B3GRI3</accession>
<feature type="region of interest" description="Disordered" evidence="1">
    <location>
        <begin position="124"/>
        <end position="147"/>
    </location>
</feature>
<proteinExistence type="predicted"/>
<dbReference type="EMBL" id="VVXH01000016">
    <property type="protein sequence ID" value="KAA2376348.1"/>
    <property type="molecule type" value="Genomic_DNA"/>
</dbReference>
<name>A0A5B3GRI3_9BACT</name>
<sequence length="240" mass="26865">MAKRFIDTDLFKKRFIRDLPPAYKLLWVYLFCECDNAGIWEVDLEVAGLYCGETYDLEDFEKAFAGRIHFFNNGSKAFLPEFIIFQYGGLSNLNPTNNAHKSVLQKLEKYDLMRVLNEGITQLPQGPTLGAGKPQGKGKAAPKTKGGTIFQKPTLEEVAAYCQERGNDVDPQAWIDYYTSNGWKVGRNCMKDWRAAVRTWERNEKGNSGNGRKGQQTGAATGRLGAVPGGTSKKKYTDTL</sequence>
<dbReference type="Proteomes" id="UP000322940">
    <property type="component" value="Unassembled WGS sequence"/>
</dbReference>
<evidence type="ECO:0000313" key="3">
    <source>
        <dbReference type="Proteomes" id="UP000322940"/>
    </source>
</evidence>
<gene>
    <name evidence="2" type="ORF">F2Y10_13625</name>
</gene>
<dbReference type="AlphaFoldDB" id="A0A5B3GRI3"/>
<feature type="compositionally biased region" description="Low complexity" evidence="1">
    <location>
        <begin position="130"/>
        <end position="147"/>
    </location>
</feature>
<feature type="region of interest" description="Disordered" evidence="1">
    <location>
        <begin position="201"/>
        <end position="240"/>
    </location>
</feature>
<reference evidence="2 3" key="1">
    <citation type="journal article" date="2019" name="Nat. Med.">
        <title>A library of human gut bacterial isolates paired with longitudinal multiomics data enables mechanistic microbiome research.</title>
        <authorList>
            <person name="Poyet M."/>
            <person name="Groussin M."/>
            <person name="Gibbons S.M."/>
            <person name="Avila-Pacheco J."/>
            <person name="Jiang X."/>
            <person name="Kearney S.M."/>
            <person name="Perrotta A.R."/>
            <person name="Berdy B."/>
            <person name="Zhao S."/>
            <person name="Lieberman T.D."/>
            <person name="Swanson P.K."/>
            <person name="Smith M."/>
            <person name="Roesemann S."/>
            <person name="Alexander J.E."/>
            <person name="Rich S.A."/>
            <person name="Livny J."/>
            <person name="Vlamakis H."/>
            <person name="Clish C."/>
            <person name="Bullock K."/>
            <person name="Deik A."/>
            <person name="Scott J."/>
            <person name="Pierce K.A."/>
            <person name="Xavier R.J."/>
            <person name="Alm E.J."/>
        </authorList>
    </citation>
    <scope>NUCLEOTIDE SEQUENCE [LARGE SCALE GENOMIC DNA]</scope>
    <source>
        <strain evidence="2 3">BIOML-A266</strain>
    </source>
</reference>
<comment type="caution">
    <text evidence="2">The sequence shown here is derived from an EMBL/GenBank/DDBJ whole genome shotgun (WGS) entry which is preliminary data.</text>
</comment>
<dbReference type="GeneID" id="92758189"/>
<evidence type="ECO:0000256" key="1">
    <source>
        <dbReference type="SAM" id="MobiDB-lite"/>
    </source>
</evidence>